<gene>
    <name evidence="2" type="ORF">JC965_08190</name>
</gene>
<evidence type="ECO:0000313" key="2">
    <source>
        <dbReference type="EMBL" id="QQA62435.1"/>
    </source>
</evidence>
<proteinExistence type="predicted"/>
<sequence>MCLSPSRWRDTRRPCSHSPANHSDLWREIRVSNQSRISHNHFSAACDLFKQAHNISQLAETIGMSHHVLHNKFNPACERHNLTAHDLIGLYQATGDDTLFDGLLFDCGLTAVRLPGAAPVVPEARAQQALNAGAQILGVTAQATTILAGDRVTKSHRNTVVGGLWAGIEHLVLLATEVEDRFHAIPSLACAADMARAAIGA</sequence>
<feature type="region of interest" description="Disordered" evidence="1">
    <location>
        <begin position="1"/>
        <end position="20"/>
    </location>
</feature>
<accession>A0A7T3X5C1</accession>
<name>A0A7T3X5C1_AERCA</name>
<reference evidence="2" key="1">
    <citation type="submission" date="2020-12" db="EMBL/GenBank/DDBJ databases">
        <title>GES Beta-lactamases isolated from hospital effluents in Brazil.</title>
        <authorList>
            <person name="Conte D."/>
            <person name="Mesa D."/>
            <person name="Palmeiro J.K."/>
            <person name="Dalla-Costa L.M."/>
        </authorList>
    </citation>
    <scope>NUCLEOTIDE SEQUENCE [LARGE SCALE GENOMIC DNA]</scope>
    <source>
        <strain evidence="2">Aero21</strain>
    </source>
</reference>
<protein>
    <submittedName>
        <fullName evidence="2">Phage regulatory CII family protein</fullName>
    </submittedName>
</protein>
<dbReference type="GO" id="GO:0003677">
    <property type="term" value="F:DNA binding"/>
    <property type="evidence" value="ECO:0007669"/>
    <property type="project" value="InterPro"/>
</dbReference>
<dbReference type="EMBL" id="CP065937">
    <property type="protein sequence ID" value="QQA62435.1"/>
    <property type="molecule type" value="Genomic_DNA"/>
</dbReference>
<evidence type="ECO:0000256" key="1">
    <source>
        <dbReference type="SAM" id="MobiDB-lite"/>
    </source>
</evidence>
<dbReference type="AlphaFoldDB" id="A0A7T3X5C1"/>
<organism evidence="2">
    <name type="scientific">Aeromonas caviae</name>
    <name type="common">Aeromonas punctata</name>
    <dbReference type="NCBI Taxonomy" id="648"/>
    <lineage>
        <taxon>Bacteria</taxon>
        <taxon>Pseudomonadati</taxon>
        <taxon>Pseudomonadota</taxon>
        <taxon>Gammaproteobacteria</taxon>
        <taxon>Aeromonadales</taxon>
        <taxon>Aeromonadaceae</taxon>
        <taxon>Aeromonas</taxon>
    </lineage>
</organism>
<dbReference type="InterPro" id="IPR009679">
    <property type="entry name" value="Phage_186_CII-like"/>
</dbReference>
<dbReference type="Pfam" id="PF06892">
    <property type="entry name" value="Phage_CP76"/>
    <property type="match status" value="1"/>
</dbReference>